<organism evidence="1 2">
    <name type="scientific">Streptococcus rupicaprae</name>
    <dbReference type="NCBI Taxonomy" id="759619"/>
    <lineage>
        <taxon>Bacteria</taxon>
        <taxon>Bacillati</taxon>
        <taxon>Bacillota</taxon>
        <taxon>Bacilli</taxon>
        <taxon>Lactobacillales</taxon>
        <taxon>Streptococcaceae</taxon>
        <taxon>Streptococcus</taxon>
    </lineage>
</organism>
<accession>A0ABV2FES1</accession>
<proteinExistence type="predicted"/>
<evidence type="ECO:0000313" key="1">
    <source>
        <dbReference type="EMBL" id="MET3557055.1"/>
    </source>
</evidence>
<dbReference type="Pfam" id="PF14022">
    <property type="entry name" value="DUF4238"/>
    <property type="match status" value="1"/>
</dbReference>
<reference evidence="1 2" key="1">
    <citation type="submission" date="2024-06" db="EMBL/GenBank/DDBJ databases">
        <title>Genomic Encyclopedia of Type Strains, Phase IV (KMG-IV): sequencing the most valuable type-strain genomes for metagenomic binning, comparative biology and taxonomic classification.</title>
        <authorList>
            <person name="Goeker M."/>
        </authorList>
    </citation>
    <scope>NUCLEOTIDE SEQUENCE [LARGE SCALE GENOMIC DNA]</scope>
    <source>
        <strain evidence="1 2">DSM 28303</strain>
    </source>
</reference>
<dbReference type="EMBL" id="JBEPLO010000002">
    <property type="protein sequence ID" value="MET3557055.1"/>
    <property type="molecule type" value="Genomic_DNA"/>
</dbReference>
<name>A0ABV2FES1_9STRE</name>
<dbReference type="Proteomes" id="UP001549122">
    <property type="component" value="Unassembled WGS sequence"/>
</dbReference>
<dbReference type="InterPro" id="IPR025332">
    <property type="entry name" value="DUF4238"/>
</dbReference>
<evidence type="ECO:0000313" key="2">
    <source>
        <dbReference type="Proteomes" id="UP001549122"/>
    </source>
</evidence>
<sequence length="97" mass="11513">MVKKSKVKQHIVPQSYLKNFANKNSNNDGYNISVYHRDSGKVFKSAIKDVAFEKNYYDVSNRENEKHWEDHFAQQIEPMYGQELRNIIARITLSYKK</sequence>
<keyword evidence="2" id="KW-1185">Reference proteome</keyword>
<comment type="caution">
    <text evidence="1">The sequence shown here is derived from an EMBL/GenBank/DDBJ whole genome shotgun (WGS) entry which is preliminary data.</text>
</comment>
<evidence type="ECO:0008006" key="3">
    <source>
        <dbReference type="Google" id="ProtNLM"/>
    </source>
</evidence>
<protein>
    <recommendedName>
        <fullName evidence="3">DUF4238 domain-containing protein</fullName>
    </recommendedName>
</protein>
<dbReference type="RefSeq" id="WP_354363744.1">
    <property type="nucleotide sequence ID" value="NZ_JBEPLO010000002.1"/>
</dbReference>
<gene>
    <name evidence="1" type="ORF">ABID29_000164</name>
</gene>